<dbReference type="Pfam" id="PF04748">
    <property type="entry name" value="Polysacc_deac_2"/>
    <property type="match status" value="1"/>
</dbReference>
<feature type="region of interest" description="Disordered" evidence="1">
    <location>
        <begin position="1"/>
        <end position="30"/>
    </location>
</feature>
<dbReference type="Proteomes" id="UP000319148">
    <property type="component" value="Unassembled WGS sequence"/>
</dbReference>
<evidence type="ECO:0000313" key="3">
    <source>
        <dbReference type="EMBL" id="TPD61635.1"/>
    </source>
</evidence>
<feature type="transmembrane region" description="Helical" evidence="2">
    <location>
        <begin position="42"/>
        <end position="62"/>
    </location>
</feature>
<dbReference type="InterPro" id="IPR011330">
    <property type="entry name" value="Glyco_hydro/deAcase_b/a-brl"/>
</dbReference>
<dbReference type="PANTHER" id="PTHR30105:SF2">
    <property type="entry name" value="DIVERGENT POLYSACCHARIDE DEACETYLASE SUPERFAMILY"/>
    <property type="match status" value="1"/>
</dbReference>
<accession>A0A501PMW3</accession>
<gene>
    <name evidence="3" type="ORF">FIV46_05345</name>
</gene>
<comment type="caution">
    <text evidence="3">The sequence shown here is derived from an EMBL/GenBank/DDBJ whole genome shotgun (WGS) entry which is preliminary data.</text>
</comment>
<feature type="compositionally biased region" description="Polar residues" evidence="1">
    <location>
        <begin position="1"/>
        <end position="10"/>
    </location>
</feature>
<proteinExistence type="predicted"/>
<keyword evidence="2" id="KW-1133">Transmembrane helix</keyword>
<keyword evidence="2" id="KW-0472">Membrane</keyword>
<evidence type="ECO:0000256" key="2">
    <source>
        <dbReference type="SAM" id="Phobius"/>
    </source>
</evidence>
<reference evidence="4" key="1">
    <citation type="submission" date="2019-06" db="EMBL/GenBank/DDBJ databases">
        <title>The complete genome of Emcibacter congregatus ZYLT.</title>
        <authorList>
            <person name="Zhao Z."/>
        </authorList>
    </citation>
    <scope>NUCLEOTIDE SEQUENCE [LARGE SCALE GENOMIC DNA]</scope>
    <source>
        <strain evidence="4">MCCC 1A06723</strain>
    </source>
</reference>
<keyword evidence="2" id="KW-0812">Transmembrane</keyword>
<dbReference type="GO" id="GO:0005975">
    <property type="term" value="P:carbohydrate metabolic process"/>
    <property type="evidence" value="ECO:0007669"/>
    <property type="project" value="InterPro"/>
</dbReference>
<dbReference type="InterPro" id="IPR006837">
    <property type="entry name" value="Divergent_DAC"/>
</dbReference>
<dbReference type="PANTHER" id="PTHR30105">
    <property type="entry name" value="UNCHARACTERIZED YIBQ-RELATED"/>
    <property type="match status" value="1"/>
</dbReference>
<dbReference type="AlphaFoldDB" id="A0A501PMW3"/>
<evidence type="ECO:0000313" key="4">
    <source>
        <dbReference type="Proteomes" id="UP000319148"/>
    </source>
</evidence>
<sequence length="409" mass="45204">MPDSGGNRNKVNVKGKAGNGREKMAGEPELPTMTRRRTISPLVAAWVLVLVCFGGLFLWLSLTADEPDKQKVAEQRDEAAPDKKAASESIIVLSDPEDSLSFADQETTSEEEPQEQAADAGAEPEPEPDRAEEQIPYTKFIRLKEVPNPGLVVEGKDGPLPVLGPDGLVAWQEYARPHEDLSIAPRIAIVVKAVGMNAEYSERAIKELPGEMDIAITPYGRNLQDWVDMGREYGHEALLLVPMEPLNYPENDPGPHTLMAGYSARDNMNRLMWVLSRITGYVGVLNEMGSKFTASENAVHPVLEELHRRGLMFVDSRSSRYSVAAKYARRIGMPRALNNRYIDNVVSEEEIQTRLKELESTAKTYGAALGIARAFPLTIEQLDAWARTLPAKGIQLVPVTAIANRQPIR</sequence>
<dbReference type="EMBL" id="VFIY01000005">
    <property type="protein sequence ID" value="TPD61635.1"/>
    <property type="molecule type" value="Genomic_DNA"/>
</dbReference>
<protein>
    <submittedName>
        <fullName evidence="3">Divergent polysaccharide deacetylase family protein</fullName>
    </submittedName>
</protein>
<dbReference type="SUPFAM" id="SSF88713">
    <property type="entry name" value="Glycoside hydrolase/deacetylase"/>
    <property type="match status" value="1"/>
</dbReference>
<feature type="compositionally biased region" description="Basic and acidic residues" evidence="1">
    <location>
        <begin position="71"/>
        <end position="86"/>
    </location>
</feature>
<keyword evidence="4" id="KW-1185">Reference proteome</keyword>
<dbReference type="Gene3D" id="3.20.20.370">
    <property type="entry name" value="Glycoside hydrolase/deacetylase"/>
    <property type="match status" value="1"/>
</dbReference>
<name>A0A501PMW3_9PROT</name>
<evidence type="ECO:0000256" key="1">
    <source>
        <dbReference type="SAM" id="MobiDB-lite"/>
    </source>
</evidence>
<feature type="region of interest" description="Disordered" evidence="1">
    <location>
        <begin position="96"/>
        <end position="131"/>
    </location>
</feature>
<feature type="region of interest" description="Disordered" evidence="1">
    <location>
        <begin position="71"/>
        <end position="90"/>
    </location>
</feature>
<organism evidence="3 4">
    <name type="scientific">Emcibacter nanhaiensis</name>
    <dbReference type="NCBI Taxonomy" id="1505037"/>
    <lineage>
        <taxon>Bacteria</taxon>
        <taxon>Pseudomonadati</taxon>
        <taxon>Pseudomonadota</taxon>
        <taxon>Alphaproteobacteria</taxon>
        <taxon>Emcibacterales</taxon>
        <taxon>Emcibacteraceae</taxon>
        <taxon>Emcibacter</taxon>
    </lineage>
</organism>
<dbReference type="CDD" id="cd10936">
    <property type="entry name" value="CE4_DAC2"/>
    <property type="match status" value="1"/>
</dbReference>
<dbReference type="OrthoDB" id="9784811at2"/>